<sequence>MANLLDQFAAAVERHPQRTAIIGGDGREITYRELQIRAQQFARKWRRKGIAHGDRVLLAMPVNADLYASLAGLWSLGATVVLPEPAMGLAGLRHAARTTRPKAFCAAGLFALLGFVVPELMRLRLLLPGGAPGDEPIALVQDADTALISFTSGTTGQAKAIPRSHAFLMAQHDAIAPVLESDLAERDLVAFPVFTLINLAAGRTTVLPNWKMNKLDRLSPEKLAGWIAQQQVTRLLIPPSLCETLARCEGIGPVHRVFTGGGPVFPDLIERLLGKPGLEVVCVYGSTEAEPIAHLEARDITDRDLRDMAAGKGLLVGRPVSQIKLRIRDDEVQVAGDHVNDGYLDPAHCEENKIKEGGTIWHRTGDAGRLDAQGRLWLWGRLGSDVKTPGGRMFPFAVEVAARQWSGVQQSALICLDERPVLCIEGDEGQLSEWRHLAQGFGVSDVLYLKKIPMDKRHRSKVDRAKLLQFLGS</sequence>
<dbReference type="InterPro" id="IPR042099">
    <property type="entry name" value="ANL_N_sf"/>
</dbReference>
<organism evidence="3 4">
    <name type="scientific">Roseovarius nubinhibens (strain ATCC BAA-591 / DSM 15170 / ISM)</name>
    <dbReference type="NCBI Taxonomy" id="89187"/>
    <lineage>
        <taxon>Bacteria</taxon>
        <taxon>Pseudomonadati</taxon>
        <taxon>Pseudomonadota</taxon>
        <taxon>Alphaproteobacteria</taxon>
        <taxon>Rhodobacterales</taxon>
        <taxon>Roseobacteraceae</taxon>
        <taxon>Roseovarius</taxon>
    </lineage>
</organism>
<dbReference type="HOGENOM" id="CLU_000022_59_12_5"/>
<dbReference type="InterPro" id="IPR050237">
    <property type="entry name" value="ATP-dep_AMP-bd_enzyme"/>
</dbReference>
<evidence type="ECO:0000259" key="2">
    <source>
        <dbReference type="Pfam" id="PF00501"/>
    </source>
</evidence>
<keyword evidence="4" id="KW-1185">Reference proteome</keyword>
<keyword evidence="3" id="KW-0436">Ligase</keyword>
<dbReference type="Proteomes" id="UP000005954">
    <property type="component" value="Unassembled WGS sequence"/>
</dbReference>
<dbReference type="SUPFAM" id="SSF56801">
    <property type="entry name" value="Acetyl-CoA synthetase-like"/>
    <property type="match status" value="1"/>
</dbReference>
<dbReference type="PANTHER" id="PTHR43767">
    <property type="entry name" value="LONG-CHAIN-FATTY-ACID--COA LIGASE"/>
    <property type="match status" value="1"/>
</dbReference>
<gene>
    <name evidence="3" type="ORF">ISM_03020</name>
</gene>
<dbReference type="STRING" id="89187.ISM_03020"/>
<keyword evidence="1" id="KW-1133">Transmembrane helix</keyword>
<dbReference type="EMBL" id="AALY01000001">
    <property type="protein sequence ID" value="EAP77227.1"/>
    <property type="molecule type" value="Genomic_DNA"/>
</dbReference>
<dbReference type="Pfam" id="PF00501">
    <property type="entry name" value="AMP-binding"/>
    <property type="match status" value="1"/>
</dbReference>
<feature type="domain" description="AMP-dependent synthetase/ligase" evidence="2">
    <location>
        <begin position="8"/>
        <end position="337"/>
    </location>
</feature>
<proteinExistence type="predicted"/>
<evidence type="ECO:0000313" key="3">
    <source>
        <dbReference type="EMBL" id="EAP77227.1"/>
    </source>
</evidence>
<dbReference type="InterPro" id="IPR020845">
    <property type="entry name" value="AMP-binding_CS"/>
</dbReference>
<reference evidence="3 4" key="1">
    <citation type="submission" date="2005-12" db="EMBL/GenBank/DDBJ databases">
        <authorList>
            <person name="Moran M.A."/>
            <person name="Ferriera S."/>
            <person name="Johnson J."/>
            <person name="Kravitz S."/>
            <person name="Halpern A."/>
            <person name="Remington K."/>
            <person name="Beeson K."/>
            <person name="Tran B."/>
            <person name="Rogers Y.-H."/>
            <person name="Friedman R."/>
            <person name="Venter J.C."/>
        </authorList>
    </citation>
    <scope>NUCLEOTIDE SEQUENCE [LARGE SCALE GENOMIC DNA]</scope>
    <source>
        <strain evidence="4">ATCC BAA-591 / DSM 15170 / ISM</strain>
    </source>
</reference>
<dbReference type="eggNOG" id="COG0318">
    <property type="taxonomic scope" value="Bacteria"/>
</dbReference>
<name>A3SIP6_ROSNI</name>
<feature type="transmembrane region" description="Helical" evidence="1">
    <location>
        <begin position="66"/>
        <end position="82"/>
    </location>
</feature>
<dbReference type="GO" id="GO:0016874">
    <property type="term" value="F:ligase activity"/>
    <property type="evidence" value="ECO:0007669"/>
    <property type="project" value="UniProtKB-KW"/>
</dbReference>
<protein>
    <submittedName>
        <fullName evidence="3">AMP-ligase</fullName>
    </submittedName>
</protein>
<dbReference type="PANTHER" id="PTHR43767:SF1">
    <property type="entry name" value="NONRIBOSOMAL PEPTIDE SYNTHASE PES1 (EUROFUNG)-RELATED"/>
    <property type="match status" value="1"/>
</dbReference>
<dbReference type="AlphaFoldDB" id="A3SIP6"/>
<keyword evidence="1" id="KW-0472">Membrane</keyword>
<evidence type="ECO:0000313" key="4">
    <source>
        <dbReference type="Proteomes" id="UP000005954"/>
    </source>
</evidence>
<dbReference type="InterPro" id="IPR000873">
    <property type="entry name" value="AMP-dep_synth/lig_dom"/>
</dbReference>
<feature type="transmembrane region" description="Helical" evidence="1">
    <location>
        <begin position="103"/>
        <end position="121"/>
    </location>
</feature>
<dbReference type="RefSeq" id="WP_009812629.1">
    <property type="nucleotide sequence ID" value="NZ_CH724156.1"/>
</dbReference>
<evidence type="ECO:0000256" key="1">
    <source>
        <dbReference type="SAM" id="Phobius"/>
    </source>
</evidence>
<dbReference type="PROSITE" id="PS00455">
    <property type="entry name" value="AMP_BINDING"/>
    <property type="match status" value="1"/>
</dbReference>
<dbReference type="Gene3D" id="3.40.50.12780">
    <property type="entry name" value="N-terminal domain of ligase-like"/>
    <property type="match status" value="1"/>
</dbReference>
<keyword evidence="1" id="KW-0812">Transmembrane</keyword>
<comment type="caution">
    <text evidence="3">The sequence shown here is derived from an EMBL/GenBank/DDBJ whole genome shotgun (WGS) entry which is preliminary data.</text>
</comment>
<accession>A3SIP6</accession>